<accession>A0AAN1SEG6</accession>
<proteinExistence type="predicted"/>
<organism evidence="1 2">
    <name type="scientific">Tetragenococcus halophilus (strain DSM 20338 / JCM 20259 / NCIMB 9735 / NBRC 12172)</name>
    <name type="common">Pediococcus halophilus</name>
    <dbReference type="NCBI Taxonomy" id="945021"/>
    <lineage>
        <taxon>Bacteria</taxon>
        <taxon>Bacillati</taxon>
        <taxon>Bacillota</taxon>
        <taxon>Bacilli</taxon>
        <taxon>Lactobacillales</taxon>
        <taxon>Enterococcaceae</taxon>
        <taxon>Tetragenococcus</taxon>
    </lineage>
</organism>
<dbReference type="Proteomes" id="UP000002663">
    <property type="component" value="Chromosome"/>
</dbReference>
<dbReference type="KEGG" id="thl:TEH_01980"/>
<protein>
    <submittedName>
        <fullName evidence="1">Transposase</fullName>
    </submittedName>
</protein>
<dbReference type="AlphaFoldDB" id="A0AAN1SEG6"/>
<evidence type="ECO:0000313" key="2">
    <source>
        <dbReference type="Proteomes" id="UP000002663"/>
    </source>
</evidence>
<gene>
    <name evidence="1" type="ordered locus">TEH_01980</name>
</gene>
<evidence type="ECO:0000313" key="1">
    <source>
        <dbReference type="EMBL" id="BAK93525.1"/>
    </source>
</evidence>
<name>A0AAN1SEG6_TETHN</name>
<reference evidence="1 2" key="1">
    <citation type="submission" date="2011-01" db="EMBL/GenBank/DDBJ databases">
        <title>Whole genome sequence of Tetragenococcus halophilus NBRC 12172.</title>
        <authorList>
            <person name="Nakazawa H."/>
            <person name="Omata S."/>
            <person name="Koga C."/>
            <person name="Watanabe Y."/>
            <person name="Katano Y."/>
            <person name="Ito N."/>
            <person name="Tsukatani N."/>
            <person name="Ankai A."/>
            <person name="Oguchi A."/>
            <person name="Fukui S."/>
            <person name="Yashiro I."/>
            <person name="Kamata S."/>
            <person name="Hashimoto Y."/>
            <person name="Yamazaki J."/>
            <person name="Taguchi H."/>
            <person name="Tanaka A."/>
            <person name="Koyama T."/>
            <person name="Ichige A."/>
            <person name="Hanya Y."/>
            <person name="Tanikawa S."/>
            <person name="Yamazaki S."/>
            <person name="Fujita N."/>
        </authorList>
    </citation>
    <scope>NUCLEOTIDE SEQUENCE [LARGE SCALE GENOMIC DNA]</scope>
    <source>
        <strain evidence="2">DSM 20338 / JCM 20259 / NCIMB 9735 / NBRC 12172</strain>
    </source>
</reference>
<dbReference type="EMBL" id="AP012046">
    <property type="protein sequence ID" value="BAK93525.1"/>
    <property type="molecule type" value="Genomic_DNA"/>
</dbReference>
<sequence>MATYLSPKKKPRYFSLDKIYETQAIYIVLHSFKLVPITGLKSKVKNVEEIGEHYVPTCLLEYSYKYDSYDFQYDSLKFVRSKRTVKIVRYNERARTK</sequence>